<sequence>WPFSEIGNEVRLLYNKINQLHERIVKLNDEVQQLAELRRYLEPLAGQTDLRLSDLKFSGDYLFSRVFVLSDEAYKSLYDELKNYLFENVVAAVESETVFHAVAKVEDQKTIESLVTDAGGKILQIPDEDLTLRDFLEITNNKIRSLEEELTRLREELQSKAREDLNRLALLREALSAENERLSVLEKACEAKYVTLIEGWIPESNTESAISEVKQSIDYVFIDTRKPEQSEEPPTKLKNLAGIKPFQT</sequence>
<reference evidence="3" key="1">
    <citation type="journal article" date="2014" name="Front. Microbiol.">
        <title>High frequency of phylogenetically diverse reductive dehalogenase-homologous genes in deep subseafloor sedimentary metagenomes.</title>
        <authorList>
            <person name="Kawai M."/>
            <person name="Futagami T."/>
            <person name="Toyoda A."/>
            <person name="Takaki Y."/>
            <person name="Nishi S."/>
            <person name="Hori S."/>
            <person name="Arai W."/>
            <person name="Tsubouchi T."/>
            <person name="Morono Y."/>
            <person name="Uchiyama I."/>
            <person name="Ito T."/>
            <person name="Fujiyama A."/>
            <person name="Inagaki F."/>
            <person name="Takami H."/>
        </authorList>
    </citation>
    <scope>NUCLEOTIDE SEQUENCE</scope>
    <source>
        <strain evidence="3">Expedition CK06-06</strain>
    </source>
</reference>
<name>X1I651_9ZZZZ</name>
<feature type="coiled-coil region" evidence="1">
    <location>
        <begin position="10"/>
        <end position="37"/>
    </location>
</feature>
<proteinExistence type="predicted"/>
<feature type="coiled-coil region" evidence="1">
    <location>
        <begin position="136"/>
        <end position="188"/>
    </location>
</feature>
<feature type="compositionally biased region" description="Basic and acidic residues" evidence="2">
    <location>
        <begin position="225"/>
        <end position="235"/>
    </location>
</feature>
<protein>
    <submittedName>
        <fullName evidence="3">Uncharacterized protein</fullName>
    </submittedName>
</protein>
<comment type="caution">
    <text evidence="3">The sequence shown here is derived from an EMBL/GenBank/DDBJ whole genome shotgun (WGS) entry which is preliminary data.</text>
</comment>
<feature type="non-terminal residue" evidence="3">
    <location>
        <position position="248"/>
    </location>
</feature>
<evidence type="ECO:0000256" key="1">
    <source>
        <dbReference type="SAM" id="Coils"/>
    </source>
</evidence>
<organism evidence="3">
    <name type="scientific">marine sediment metagenome</name>
    <dbReference type="NCBI Taxonomy" id="412755"/>
    <lineage>
        <taxon>unclassified sequences</taxon>
        <taxon>metagenomes</taxon>
        <taxon>ecological metagenomes</taxon>
    </lineage>
</organism>
<gene>
    <name evidence="3" type="ORF">S03H2_58846</name>
</gene>
<feature type="region of interest" description="Disordered" evidence="2">
    <location>
        <begin position="225"/>
        <end position="248"/>
    </location>
</feature>
<keyword evidence="1" id="KW-0175">Coiled coil</keyword>
<accession>X1I651</accession>
<evidence type="ECO:0000256" key="2">
    <source>
        <dbReference type="SAM" id="MobiDB-lite"/>
    </source>
</evidence>
<dbReference type="AlphaFoldDB" id="X1I651"/>
<dbReference type="EMBL" id="BARU01037807">
    <property type="protein sequence ID" value="GAH77881.1"/>
    <property type="molecule type" value="Genomic_DNA"/>
</dbReference>
<evidence type="ECO:0000313" key="3">
    <source>
        <dbReference type="EMBL" id="GAH77881.1"/>
    </source>
</evidence>
<feature type="non-terminal residue" evidence="3">
    <location>
        <position position="1"/>
    </location>
</feature>